<proteinExistence type="predicted"/>
<evidence type="ECO:0000313" key="2">
    <source>
        <dbReference type="EMBL" id="SMG42635.1"/>
    </source>
</evidence>
<dbReference type="EMBL" id="FXAW01000006">
    <property type="protein sequence ID" value="SMG42635.1"/>
    <property type="molecule type" value="Genomic_DNA"/>
</dbReference>
<reference evidence="3" key="1">
    <citation type="submission" date="2017-04" db="EMBL/GenBank/DDBJ databases">
        <authorList>
            <person name="Varghese N."/>
            <person name="Submissions S."/>
        </authorList>
    </citation>
    <scope>NUCLEOTIDE SEQUENCE [LARGE SCALE GENOMIC DNA]</scope>
    <source>
        <strain evidence="3">DSM 4125</strain>
    </source>
</reference>
<keyword evidence="3" id="KW-1185">Reference proteome</keyword>
<accession>A0A1X7KN57</accession>
<organism evidence="2 3">
    <name type="scientific">Marivirga sericea</name>
    <dbReference type="NCBI Taxonomy" id="1028"/>
    <lineage>
        <taxon>Bacteria</taxon>
        <taxon>Pseudomonadati</taxon>
        <taxon>Bacteroidota</taxon>
        <taxon>Cytophagia</taxon>
        <taxon>Cytophagales</taxon>
        <taxon>Marivirgaceae</taxon>
        <taxon>Marivirga</taxon>
    </lineage>
</organism>
<name>A0A1X7KN57_9BACT</name>
<feature type="region of interest" description="Disordered" evidence="1">
    <location>
        <begin position="1"/>
        <end position="22"/>
    </location>
</feature>
<dbReference type="OrthoDB" id="9986201at2"/>
<evidence type="ECO:0000256" key="1">
    <source>
        <dbReference type="SAM" id="MobiDB-lite"/>
    </source>
</evidence>
<dbReference type="RefSeq" id="WP_085518070.1">
    <property type="nucleotide sequence ID" value="NZ_FXAW01000006.1"/>
</dbReference>
<gene>
    <name evidence="2" type="ORF">SAMN05661096_02911</name>
</gene>
<dbReference type="Proteomes" id="UP000193804">
    <property type="component" value="Unassembled WGS sequence"/>
</dbReference>
<evidence type="ECO:0000313" key="3">
    <source>
        <dbReference type="Proteomes" id="UP000193804"/>
    </source>
</evidence>
<sequence length="78" mass="9149">MSKKPLSHYLESQLGPENKERNRTLNVPESLHSFFKKASSNYDIGISTLIYNVLTDWKNEYENDIIDDMLIKFRKNGL</sequence>
<dbReference type="AlphaFoldDB" id="A0A1X7KN57"/>
<protein>
    <submittedName>
        <fullName evidence="2">Uncharacterized protein</fullName>
    </submittedName>
</protein>